<dbReference type="InterPro" id="IPR029058">
    <property type="entry name" value="AB_hydrolase_fold"/>
</dbReference>
<evidence type="ECO:0000313" key="3">
    <source>
        <dbReference type="Proteomes" id="UP000602198"/>
    </source>
</evidence>
<dbReference type="InterPro" id="IPR000639">
    <property type="entry name" value="Epox_hydrolase-like"/>
</dbReference>
<evidence type="ECO:0000313" key="2">
    <source>
        <dbReference type="EMBL" id="MBL1076980.1"/>
    </source>
</evidence>
<dbReference type="Pfam" id="PF00561">
    <property type="entry name" value="Abhydrolase_1"/>
    <property type="match status" value="1"/>
</dbReference>
<dbReference type="PANTHER" id="PTHR43798">
    <property type="entry name" value="MONOACYLGLYCEROL LIPASE"/>
    <property type="match status" value="1"/>
</dbReference>
<dbReference type="SUPFAM" id="SSF53474">
    <property type="entry name" value="alpha/beta-Hydrolases"/>
    <property type="match status" value="1"/>
</dbReference>
<name>A0ABS1MAB0_9NOCA</name>
<dbReference type="InterPro" id="IPR050266">
    <property type="entry name" value="AB_hydrolase_sf"/>
</dbReference>
<feature type="domain" description="AB hydrolase-1" evidence="1">
    <location>
        <begin position="34"/>
        <end position="283"/>
    </location>
</feature>
<organism evidence="2 3">
    <name type="scientific">Nocardia acididurans</name>
    <dbReference type="NCBI Taxonomy" id="2802282"/>
    <lineage>
        <taxon>Bacteria</taxon>
        <taxon>Bacillati</taxon>
        <taxon>Actinomycetota</taxon>
        <taxon>Actinomycetes</taxon>
        <taxon>Mycobacteriales</taxon>
        <taxon>Nocardiaceae</taxon>
        <taxon>Nocardia</taxon>
    </lineage>
</organism>
<dbReference type="EMBL" id="JAERRJ010000008">
    <property type="protein sequence ID" value="MBL1076980.1"/>
    <property type="molecule type" value="Genomic_DNA"/>
</dbReference>
<sequence length="299" mass="32194">MPDGFTAETLLTLHRDGLTLSARHFGDRGAPLAVVLHGFPDTPHSFDGLIPTLLDAGYQVLAPWLRGYTHGSAVRSARYDVLAAAADITAWREELGAPPAHLIGHDWGAFVALVLAKQAPAQWVSLTMLAIPPFGDGFLPALLPLLPRQMMMSFYIPIMQAGASHRLLTRADAAFVRALWRRWSPGWEFSQADFAPTAAVFTDPLLAWAATRYYRSMLALHRSATREFHRLLTAPAAPLPTLVLAGARDGALSAKLQRLVAEGAGAAHAELPECGHFLHAEDPAGVAARLLPHLAAAAH</sequence>
<dbReference type="GO" id="GO:0016787">
    <property type="term" value="F:hydrolase activity"/>
    <property type="evidence" value="ECO:0007669"/>
    <property type="project" value="UniProtKB-KW"/>
</dbReference>
<keyword evidence="2" id="KW-0378">Hydrolase</keyword>
<accession>A0ABS1MAB0</accession>
<dbReference type="InterPro" id="IPR000073">
    <property type="entry name" value="AB_hydrolase_1"/>
</dbReference>
<dbReference type="PRINTS" id="PR00412">
    <property type="entry name" value="EPOXHYDRLASE"/>
</dbReference>
<reference evidence="2 3" key="1">
    <citation type="submission" date="2021-01" db="EMBL/GenBank/DDBJ databases">
        <title>WGS of actinomycetes isolated from Thailand.</title>
        <authorList>
            <person name="Thawai C."/>
        </authorList>
    </citation>
    <scope>NUCLEOTIDE SEQUENCE [LARGE SCALE GENOMIC DNA]</scope>
    <source>
        <strain evidence="2 3">LPG 2</strain>
    </source>
</reference>
<gene>
    <name evidence="2" type="ORF">JK358_21520</name>
</gene>
<keyword evidence="3" id="KW-1185">Reference proteome</keyword>
<evidence type="ECO:0000259" key="1">
    <source>
        <dbReference type="Pfam" id="PF00561"/>
    </source>
</evidence>
<dbReference type="Proteomes" id="UP000602198">
    <property type="component" value="Unassembled WGS sequence"/>
</dbReference>
<dbReference type="Gene3D" id="3.40.50.1820">
    <property type="entry name" value="alpha/beta hydrolase"/>
    <property type="match status" value="1"/>
</dbReference>
<dbReference type="RefSeq" id="WP_201949559.1">
    <property type="nucleotide sequence ID" value="NZ_JAERRJ010000008.1"/>
</dbReference>
<protein>
    <submittedName>
        <fullName evidence="2">Alpha/beta hydrolase</fullName>
    </submittedName>
</protein>
<comment type="caution">
    <text evidence="2">The sequence shown here is derived from an EMBL/GenBank/DDBJ whole genome shotgun (WGS) entry which is preliminary data.</text>
</comment>
<dbReference type="PANTHER" id="PTHR43798:SF33">
    <property type="entry name" value="HYDROLASE, PUTATIVE (AFU_ORTHOLOGUE AFUA_2G14860)-RELATED"/>
    <property type="match status" value="1"/>
</dbReference>
<proteinExistence type="predicted"/>